<feature type="compositionally biased region" description="Polar residues" evidence="1">
    <location>
        <begin position="280"/>
        <end position="299"/>
    </location>
</feature>
<protein>
    <submittedName>
        <fullName evidence="2">Uncharacterized protein</fullName>
    </submittedName>
</protein>
<name>A0A454C8X3_METHO</name>
<evidence type="ECO:0000313" key="2">
    <source>
        <dbReference type="EMBL" id="AYN65140.1"/>
    </source>
</evidence>
<evidence type="ECO:0000313" key="4">
    <source>
        <dbReference type="Proteomes" id="UP000029712"/>
    </source>
</evidence>
<evidence type="ECO:0000313" key="3">
    <source>
        <dbReference type="EMBL" id="AYN65349.1"/>
    </source>
</evidence>
<reference evidence="2 4" key="1">
    <citation type="submission" date="2014-08" db="EMBL/GenBank/DDBJ databases">
        <authorList>
            <person name="Kuleshov K."/>
            <person name="Dedkov V."/>
            <person name="Markelov M."/>
            <person name="Pimkina E."/>
        </authorList>
    </citation>
    <scope>NUCLEOTIDE SEQUENCE [LARGE SCALE GENOMIC DNA]</scope>
    <source>
        <strain evidence="2">TO0613</strain>
        <strain evidence="4">TOA</strain>
    </source>
</reference>
<dbReference type="EMBL" id="CP033021">
    <property type="protein sequence ID" value="AYN65140.1"/>
    <property type="molecule type" value="Genomic_DNA"/>
</dbReference>
<feature type="region of interest" description="Disordered" evidence="1">
    <location>
        <begin position="279"/>
        <end position="299"/>
    </location>
</feature>
<dbReference type="AlphaFoldDB" id="A0A454C8X3"/>
<reference evidence="2 4" key="2">
    <citation type="submission" date="2018-10" db="EMBL/GenBank/DDBJ databases">
        <title>Detection and isolation of Mycoplasma hominis as a predominant microorganism from pelvic cavity of patient with salpingitis and tubo-ovarian abscess.</title>
        <authorList>
            <person name="Guschin A.E."/>
            <person name="Khayrullina G.A."/>
            <person name="Rakovskaya I.V."/>
            <person name="Shelenkov A.A."/>
            <person name="Shagin D.A."/>
        </authorList>
    </citation>
    <scope>NUCLEOTIDE SEQUENCE [LARGE SCALE GENOMIC DNA]</scope>
    <source>
        <strain evidence="2">TO0613</strain>
        <strain evidence="4">TOA</strain>
    </source>
</reference>
<evidence type="ECO:0000256" key="1">
    <source>
        <dbReference type="SAM" id="MobiDB-lite"/>
    </source>
</evidence>
<proteinExistence type="predicted"/>
<gene>
    <name evidence="2" type="ORF">KN71_000180</name>
    <name evidence="3" type="ORF">KN71_001360</name>
</gene>
<sequence>MINQNQELEKFLFPLETIGWAKPKIFLIKINDNKYKYKFKGFDDFRIYSQNLSKIFFDAGVNWSNVDYKINKQNTIFSFKNNNDFEIRGYSNKNSIEVPQNSKIEISVPIKKVYTKEYILDSLNVQNTKFQIYEYLKQNNFNLNQIETIYSNYHDYYKHILFRDKTFEYLNNKINVNDLREIAKDFEKKLDIMALRKAIEFNKLNPSKISEDEINYRKYWIKQSSDYKNIVQDHFANQFLNQCLDLSKYTHLTSKSSLSDFDKTPTDLQDSKVINEYNKSRSQSNQNKTLESKNINRCI</sequence>
<accession>A0A454C8X3</accession>
<dbReference type="Proteomes" id="UP000029712">
    <property type="component" value="Chromosome"/>
</dbReference>
<dbReference type="RefSeq" id="WP_036439050.1">
    <property type="nucleotide sequence ID" value="NZ_CP033021.1"/>
</dbReference>
<organism evidence="2 4">
    <name type="scientific">Metamycoplasma hominis</name>
    <name type="common">Mycoplasma hominis</name>
    <dbReference type="NCBI Taxonomy" id="2098"/>
    <lineage>
        <taxon>Bacteria</taxon>
        <taxon>Bacillati</taxon>
        <taxon>Mycoplasmatota</taxon>
        <taxon>Mycoplasmoidales</taxon>
        <taxon>Metamycoplasmataceae</taxon>
        <taxon>Metamycoplasma</taxon>
    </lineage>
</organism>
<dbReference type="EMBL" id="CP033021">
    <property type="protein sequence ID" value="AYN65349.1"/>
    <property type="molecule type" value="Genomic_DNA"/>
</dbReference>